<reference evidence="11" key="1">
    <citation type="submission" date="2017-07" db="EMBL/GenBank/DDBJ databases">
        <title>Novel pathways for hydrocarbon cycling and metabolic interdependencies in hydrothermal sediment communities.</title>
        <authorList>
            <person name="Dombrowski N."/>
            <person name="Seitz K."/>
            <person name="Teske A."/>
            <person name="Baker B."/>
        </authorList>
    </citation>
    <scope>NUCLEOTIDE SEQUENCE [LARGE SCALE GENOMIC DNA]</scope>
</reference>
<protein>
    <recommendedName>
        <fullName evidence="3 7">2-C-methyl-D-erythritol 2,4-cyclodiphosphate synthase</fullName>
        <shortName evidence="7">MECDP-synthase</shortName>
        <shortName evidence="7">MECPP-synthase</shortName>
        <shortName evidence="7">MECPS</shortName>
        <ecNumber evidence="3 7">4.6.1.12</ecNumber>
    </recommendedName>
</protein>
<dbReference type="HAMAP" id="MF_00107">
    <property type="entry name" value="IspF"/>
    <property type="match status" value="1"/>
</dbReference>
<comment type="cofactor">
    <cofactor evidence="7">
        <name>a divalent metal cation</name>
        <dbReference type="ChEBI" id="CHEBI:60240"/>
    </cofactor>
    <text evidence="7">Binds 1 divalent metal cation per subunit.</text>
</comment>
<evidence type="ECO:0000256" key="7">
    <source>
        <dbReference type="HAMAP-Rule" id="MF_00107"/>
    </source>
</evidence>
<comment type="pathway">
    <text evidence="2 7">Isoprenoid biosynthesis; isopentenyl diphosphate biosynthesis via DXP pathway; isopentenyl diphosphate from 1-deoxy-D-xylulose 5-phosphate: step 4/6.</text>
</comment>
<feature type="binding site" evidence="7">
    <location>
        <position position="12"/>
    </location>
    <ligand>
        <name>a divalent metal cation</name>
        <dbReference type="ChEBI" id="CHEBI:60240"/>
    </ligand>
</feature>
<keyword evidence="5 7" id="KW-0414">Isoprene biosynthesis</keyword>
<comment type="subunit">
    <text evidence="7">Homotrimer.</text>
</comment>
<dbReference type="CDD" id="cd00554">
    <property type="entry name" value="MECDP_synthase"/>
    <property type="match status" value="1"/>
</dbReference>
<dbReference type="InterPro" id="IPR003526">
    <property type="entry name" value="MECDP_synthase"/>
</dbReference>
<dbReference type="Gene3D" id="3.30.1330.50">
    <property type="entry name" value="2-C-methyl-D-erythritol 2,4-cyclodiphosphate synthase"/>
    <property type="match status" value="1"/>
</dbReference>
<dbReference type="GO" id="GO:0019288">
    <property type="term" value="P:isopentenyl diphosphate biosynthetic process, methylerythritol 4-phosphate pathway"/>
    <property type="evidence" value="ECO:0007669"/>
    <property type="project" value="UniProtKB-UniRule"/>
</dbReference>
<feature type="site" description="Transition state stabilizer" evidence="7">
    <location>
        <position position="36"/>
    </location>
</feature>
<dbReference type="Proteomes" id="UP000216312">
    <property type="component" value="Unassembled WGS sequence"/>
</dbReference>
<comment type="caution">
    <text evidence="10">The sequence shown here is derived from an EMBL/GenBank/DDBJ whole genome shotgun (WGS) entry which is preliminary data.</text>
</comment>
<evidence type="ECO:0000256" key="2">
    <source>
        <dbReference type="ARBA" id="ARBA00004709"/>
    </source>
</evidence>
<dbReference type="AlphaFoldDB" id="A0A257LT14"/>
<dbReference type="GO" id="GO:0046872">
    <property type="term" value="F:metal ion binding"/>
    <property type="evidence" value="ECO:0007669"/>
    <property type="project" value="UniProtKB-KW"/>
</dbReference>
<feature type="domain" description="2-C-methyl-D-erythritol 2,4-cyclodiphosphate synthase" evidence="9">
    <location>
        <begin position="4"/>
        <end position="152"/>
    </location>
</feature>
<name>A0A257LT14_UNCW3</name>
<comment type="function">
    <text evidence="7">Involved in the biosynthesis of isopentenyl diphosphate (IPP) and dimethylallyl diphosphate (DMAPP), two major building blocks of isoprenoid compounds. Catalyzes the conversion of 4-diphosphocytidyl-2-C-methyl-D-erythritol 2-phosphate (CDP-ME2P) to 2-C-methyl-D-erythritol 2,4-cyclodiphosphate (ME-CPP) with a corresponding release of cytidine 5-monophosphate (CMP).</text>
</comment>
<dbReference type="SUPFAM" id="SSF69765">
    <property type="entry name" value="IpsF-like"/>
    <property type="match status" value="1"/>
</dbReference>
<comment type="catalytic activity">
    <reaction evidence="1 7 8">
        <text>4-CDP-2-C-methyl-D-erythritol 2-phosphate = 2-C-methyl-D-erythritol 2,4-cyclic diphosphate + CMP</text>
        <dbReference type="Rhea" id="RHEA:23864"/>
        <dbReference type="ChEBI" id="CHEBI:57919"/>
        <dbReference type="ChEBI" id="CHEBI:58483"/>
        <dbReference type="ChEBI" id="CHEBI:60377"/>
        <dbReference type="EC" id="4.6.1.12"/>
    </reaction>
</comment>
<evidence type="ECO:0000256" key="4">
    <source>
        <dbReference type="ARBA" id="ARBA00022723"/>
    </source>
</evidence>
<feature type="binding site" evidence="7">
    <location>
        <begin position="10"/>
        <end position="12"/>
    </location>
    <ligand>
        <name>4-CDP-2-C-methyl-D-erythritol 2-phosphate</name>
        <dbReference type="ChEBI" id="CHEBI:57919"/>
    </ligand>
</feature>
<evidence type="ECO:0000313" key="10">
    <source>
        <dbReference type="EMBL" id="OYV02807.1"/>
    </source>
</evidence>
<evidence type="ECO:0000256" key="6">
    <source>
        <dbReference type="ARBA" id="ARBA00023239"/>
    </source>
</evidence>
<dbReference type="GO" id="GO:0016114">
    <property type="term" value="P:terpenoid biosynthetic process"/>
    <property type="evidence" value="ECO:0007669"/>
    <property type="project" value="InterPro"/>
</dbReference>
<keyword evidence="6 7" id="KW-0456">Lyase</keyword>
<evidence type="ECO:0000259" key="9">
    <source>
        <dbReference type="Pfam" id="PF02542"/>
    </source>
</evidence>
<comment type="similarity">
    <text evidence="7 8">Belongs to the IspF family.</text>
</comment>
<dbReference type="PANTHER" id="PTHR43181">
    <property type="entry name" value="2-C-METHYL-D-ERYTHRITOL 2,4-CYCLODIPHOSPHATE SYNTHASE, CHLOROPLASTIC"/>
    <property type="match status" value="1"/>
</dbReference>
<feature type="binding site" evidence="7">
    <location>
        <position position="44"/>
    </location>
    <ligand>
        <name>a divalent metal cation</name>
        <dbReference type="ChEBI" id="CHEBI:60240"/>
    </ligand>
</feature>
<accession>A0A257LT14</accession>
<feature type="site" description="Transition state stabilizer" evidence="7">
    <location>
        <position position="132"/>
    </location>
</feature>
<gene>
    <name evidence="7" type="primary">ispF</name>
    <name evidence="10" type="ORF">CGW93_03710</name>
</gene>
<proteinExistence type="inferred from homology"/>
<dbReference type="Pfam" id="PF02542">
    <property type="entry name" value="YgbB"/>
    <property type="match status" value="1"/>
</dbReference>
<evidence type="ECO:0000256" key="5">
    <source>
        <dbReference type="ARBA" id="ARBA00023229"/>
    </source>
</evidence>
<keyword evidence="4 7" id="KW-0479">Metal-binding</keyword>
<dbReference type="EC" id="4.6.1.12" evidence="3 7"/>
<feature type="binding site" evidence="7">
    <location>
        <position position="10"/>
    </location>
    <ligand>
        <name>a divalent metal cation</name>
        <dbReference type="ChEBI" id="CHEBI:60240"/>
    </ligand>
</feature>
<dbReference type="EMBL" id="NMUJ01000050">
    <property type="protein sequence ID" value="OYV02807.1"/>
    <property type="molecule type" value="Genomic_DNA"/>
</dbReference>
<dbReference type="NCBIfam" id="TIGR00151">
    <property type="entry name" value="ispF"/>
    <property type="match status" value="1"/>
</dbReference>
<evidence type="ECO:0000256" key="3">
    <source>
        <dbReference type="ARBA" id="ARBA00012579"/>
    </source>
</evidence>
<dbReference type="UniPathway" id="UPA00056">
    <property type="reaction ID" value="UER00095"/>
</dbReference>
<feature type="binding site" evidence="7">
    <location>
        <begin position="36"/>
        <end position="37"/>
    </location>
    <ligand>
        <name>4-CDP-2-C-methyl-D-erythritol 2-phosphate</name>
        <dbReference type="ChEBI" id="CHEBI:57919"/>
    </ligand>
</feature>
<evidence type="ECO:0000256" key="8">
    <source>
        <dbReference type="RuleBase" id="RU004395"/>
    </source>
</evidence>
<evidence type="ECO:0000256" key="1">
    <source>
        <dbReference type="ARBA" id="ARBA00000200"/>
    </source>
</evidence>
<dbReference type="InterPro" id="IPR036571">
    <property type="entry name" value="MECDP_synthase_sf"/>
</dbReference>
<sequence length="159" mass="17089">MKLCIGIGYDIHRLAPGRRLVLGGIEIPFNKGLIGHSDGDVLLHAIADAILGCACKGDIGTHFPDTVAEWKDVDSKLILKRCMGLANIKLLHVDTVVICEQPRLAPYIDKMRASIAKLLALAIDHVSVKVKTNERLGPIGEGKAIAAYAIVMGHLSEHA</sequence>
<dbReference type="PROSITE" id="PS01350">
    <property type="entry name" value="ISPF"/>
    <property type="match status" value="1"/>
</dbReference>
<dbReference type="InterPro" id="IPR020555">
    <property type="entry name" value="MECDP_synthase_CS"/>
</dbReference>
<organism evidence="10 11">
    <name type="scientific">candidate division WOR-3 bacterium 4484_18</name>
    <dbReference type="NCBI Taxonomy" id="2020626"/>
    <lineage>
        <taxon>Bacteria</taxon>
        <taxon>Bacteria division WOR-3</taxon>
    </lineage>
</organism>
<evidence type="ECO:0000313" key="11">
    <source>
        <dbReference type="Proteomes" id="UP000216312"/>
    </source>
</evidence>
<feature type="binding site" evidence="7">
    <location>
        <begin position="58"/>
        <end position="60"/>
    </location>
    <ligand>
        <name>4-CDP-2-C-methyl-D-erythritol 2-phosphate</name>
        <dbReference type="ChEBI" id="CHEBI:57919"/>
    </ligand>
</feature>
<dbReference type="PANTHER" id="PTHR43181:SF1">
    <property type="entry name" value="2-C-METHYL-D-ERYTHRITOL 2,4-CYCLODIPHOSPHATE SYNTHASE, CHLOROPLASTIC"/>
    <property type="match status" value="1"/>
</dbReference>
<comment type="caution">
    <text evidence="7">Lacks conserved residue(s) required for the propagation of feature annotation.</text>
</comment>
<dbReference type="GO" id="GO:0008685">
    <property type="term" value="F:2-C-methyl-D-erythritol 2,4-cyclodiphosphate synthase activity"/>
    <property type="evidence" value="ECO:0007669"/>
    <property type="project" value="UniProtKB-UniRule"/>
</dbReference>